<dbReference type="InterPro" id="IPR011836">
    <property type="entry name" value="YhdP"/>
</dbReference>
<evidence type="ECO:0000313" key="3">
    <source>
        <dbReference type="EMBL" id="EIJ42310.1"/>
    </source>
</evidence>
<dbReference type="Proteomes" id="UP000005744">
    <property type="component" value="Unassembled WGS sequence"/>
</dbReference>
<keyword evidence="1" id="KW-0472">Membrane</keyword>
<name>I3CFB7_9GAMM</name>
<organism evidence="3 4">
    <name type="scientific">Beggiatoa alba B18LD</name>
    <dbReference type="NCBI Taxonomy" id="395493"/>
    <lineage>
        <taxon>Bacteria</taxon>
        <taxon>Pseudomonadati</taxon>
        <taxon>Pseudomonadota</taxon>
        <taxon>Gammaproteobacteria</taxon>
        <taxon>Thiotrichales</taxon>
        <taxon>Thiotrichaceae</taxon>
        <taxon>Beggiatoa</taxon>
    </lineage>
</organism>
<gene>
    <name evidence="3" type="ORF">BegalDRAFT_1418</name>
</gene>
<proteinExistence type="predicted"/>
<evidence type="ECO:0000313" key="4">
    <source>
        <dbReference type="Proteomes" id="UP000005744"/>
    </source>
</evidence>
<evidence type="ECO:0000259" key="2">
    <source>
        <dbReference type="Pfam" id="PF13116"/>
    </source>
</evidence>
<dbReference type="InterPro" id="IPR025263">
    <property type="entry name" value="YhdP_central"/>
</dbReference>
<protein>
    <submittedName>
        <fullName evidence="3">Putative membrane protein</fullName>
    </submittedName>
</protein>
<feature type="transmembrane region" description="Helical" evidence="1">
    <location>
        <begin position="21"/>
        <end position="44"/>
    </location>
</feature>
<dbReference type="HOGENOM" id="CLU_003522_4_0_6"/>
<reference evidence="3 4" key="1">
    <citation type="submission" date="2011-11" db="EMBL/GenBank/DDBJ databases">
        <title>Improved High-Quality Draft sequence of Beggiatoa alba B18lD.</title>
        <authorList>
            <consortium name="US DOE Joint Genome Institute"/>
            <person name="Lucas S."/>
            <person name="Han J."/>
            <person name="Lapidus A."/>
            <person name="Cheng J.-F."/>
            <person name="Goodwin L."/>
            <person name="Pitluck S."/>
            <person name="Peters L."/>
            <person name="Mikhailova N."/>
            <person name="Held B."/>
            <person name="Detter J.C."/>
            <person name="Han C."/>
            <person name="Tapia R."/>
            <person name="Land M."/>
            <person name="Hauser L."/>
            <person name="Kyrpides N."/>
            <person name="Ivanova N."/>
            <person name="Pagani I."/>
            <person name="Samuel K."/>
            <person name="Teske A."/>
            <person name="Mueller J."/>
            <person name="Woyke T."/>
        </authorList>
    </citation>
    <scope>NUCLEOTIDE SEQUENCE [LARGE SCALE GENOMIC DNA]</scope>
    <source>
        <strain evidence="3 4">B18LD</strain>
    </source>
</reference>
<keyword evidence="1" id="KW-1133">Transmembrane helix</keyword>
<keyword evidence="1" id="KW-0812">Transmembrane</keyword>
<dbReference type="AlphaFoldDB" id="I3CFB7"/>
<evidence type="ECO:0000256" key="1">
    <source>
        <dbReference type="SAM" id="Phobius"/>
    </source>
</evidence>
<accession>I3CFB7</accession>
<dbReference type="PANTHER" id="PTHR38690">
    <property type="entry name" value="PROTEASE-RELATED"/>
    <property type="match status" value="1"/>
</dbReference>
<dbReference type="PANTHER" id="PTHR38690:SF1">
    <property type="entry name" value="PROTEASE"/>
    <property type="match status" value="1"/>
</dbReference>
<dbReference type="EMBL" id="JH600070">
    <property type="protein sequence ID" value="EIJ42310.1"/>
    <property type="molecule type" value="Genomic_DNA"/>
</dbReference>
<keyword evidence="4" id="KW-1185">Reference proteome</keyword>
<sequence>MLCVGYPLIMLLRHSLTVLCVVRKTIVFLCGFLAIGILSLYLLFPYSTHYRTEIEQWLSAQLQQTVKIGALHASWLEGQPVLQLEQVRLLDAQQHTVLEVASVAVFFQLFASLQQQTAITAEIRLHMPRLTLSQQADGQVYIAGLALNIADDNKQAPTQALQQISHGLQWLWQQTFVSFDIDKLIFQQPDKVIHVDALRLQLTPQDQLQQLHVIFTLPTQAQLPLSLQQVMLKAQLTLHPHRLPDIQASFMLQATAQTALKGNLRFQADTEATQLTVNALQLQTAHETWQFPALQLQAPTIAEMIHQTEPNLPWQITLLNGAVNLSSWVGFLEFIPASSTLRQSLATWQLTGALQNLRLTYTPIQGWSGETEFNHLNVQAAKNLPRLVDAQGYTQFSMQQGLLRLTQAGLVLKNPAWFSEPLVINQLQGQWQWQWRRDAQAWQFITQGFKVADNFTKVNIVGRLEVPIQGELPSSDLQLLVEKGQVNQAYRYVPDKLTPITHAWLKKALVSGSIDSGQIDVRGHWQTLFADKNPQWRVSAQISNAYLHYDEQYPPIEKIQAELTMHGREMVISADKGRIFNSQLQAVTVIIDDITAHPAVLTVRGELQGTVADGLHFLQDSPLNKSVNLDKDIQLSGDLGLKLDLQLPLTDNAHAITRGELRFSRTDFTHKALNVTLNQLNGSVFFDANKLLAQQLNGFLYDMPIQLAFQEDRQNPNKFIEAELTGRANAQFIQRQLSSLSPAWENLPYHQWITGETTWRAALKLPVNRQNNAQQKIEIFSDLKGLALKLPPPLAKASESTRNLQITYEQQQIEINYENVFNGIFQIDSQGLNKAGIQFGGVVASLPTPPIIQIAGHLSEWTLAIWQPVIRALPTTNQTHTLPIYLDVNVGTLNAFGYRTQDLQLNAHYQNNQLQLALNNDDLRGQARWDMDKQQLNINFDKLLLIANPQTEREKSPTKDKQITRINPRQLPHIAFHADELQLDKIQLGNVNLFSHPTARGLNLELLEAKNAGFSLHVEGEWFAENTTHQTQLKVDLYSQDMSLLAHYLGYTASPIAGGMLQANLQAEWADTPYRFKLADLQGRLSLLLVDGHLTDVEPGVGRLFGLFDLQALPRRLAMDFSDVFVAGFGFNQIFGEFKFQQGIAQTDKLVIQAPAAQIEIQGQTNLLTQTYQQTATIIPHVSNTLSIAGTLVGGLAVGAVVMVVQKLLETEIEKTINYQYIISGDWQNPKITPVSQQ</sequence>
<feature type="domain" description="YhdP central" evidence="2">
    <location>
        <begin position="24"/>
        <end position="1232"/>
    </location>
</feature>
<dbReference type="eggNOG" id="COG3164">
    <property type="taxonomic scope" value="Bacteria"/>
</dbReference>
<dbReference type="Pfam" id="PF13116">
    <property type="entry name" value="YhdP"/>
    <property type="match status" value="1"/>
</dbReference>
<dbReference type="OrthoDB" id="9762238at2"/>
<dbReference type="STRING" id="395493.BegalDRAFT_1418"/>